<evidence type="ECO:0000256" key="1">
    <source>
        <dbReference type="SAM" id="MobiDB-lite"/>
    </source>
</evidence>
<proteinExistence type="predicted"/>
<protein>
    <submittedName>
        <fullName evidence="2">Uncharacterized protein</fullName>
    </submittedName>
</protein>
<dbReference type="GeneID" id="14888141"/>
<accession>A0A0A1U4F6</accession>
<feature type="region of interest" description="Disordered" evidence="1">
    <location>
        <begin position="21"/>
        <end position="45"/>
    </location>
</feature>
<evidence type="ECO:0000313" key="3">
    <source>
        <dbReference type="Proteomes" id="UP000014680"/>
    </source>
</evidence>
<keyword evidence="3" id="KW-1185">Reference proteome</keyword>
<evidence type="ECO:0000313" key="2">
    <source>
        <dbReference type="EMBL" id="ELP89136.1"/>
    </source>
</evidence>
<dbReference type="KEGG" id="eiv:EIN_484780"/>
<dbReference type="Proteomes" id="UP000014680">
    <property type="component" value="Unassembled WGS sequence"/>
</dbReference>
<reference evidence="2 3" key="1">
    <citation type="submission" date="2012-10" db="EMBL/GenBank/DDBJ databases">
        <authorList>
            <person name="Zafar N."/>
            <person name="Inman J."/>
            <person name="Hall N."/>
            <person name="Lorenzi H."/>
            <person name="Caler E."/>
        </authorList>
    </citation>
    <scope>NUCLEOTIDE SEQUENCE [LARGE SCALE GENOMIC DNA]</scope>
    <source>
        <strain evidence="2 3">IP1</strain>
    </source>
</reference>
<gene>
    <name evidence="2" type="ORF">EIN_484780</name>
</gene>
<dbReference type="AlphaFoldDB" id="A0A0A1U4F6"/>
<dbReference type="RefSeq" id="XP_004255907.1">
    <property type="nucleotide sequence ID" value="XM_004255859.1"/>
</dbReference>
<sequence>MQLARPLRLIPLLSESLVSSPLPKEKETESLDTKRGSSVNAQKERQFKNQQAYQESYLLALLNQFFSITLERPGKQSKMTSSMPIVLSLELNGDNYDIKAMAEKQCDLIQKEEVRNGVSEKTVSRRYKKNVTAFMQTYLFDFCEQLGFVFDSKRSKQSNKTLQVERIENVYFNGNLVATKDEVLEKGRSISQFLFERVDGKKKRRVVLPVNCDELKNFTHVNYVSESESLSKVFL</sequence>
<feature type="compositionally biased region" description="Basic and acidic residues" evidence="1">
    <location>
        <begin position="23"/>
        <end position="35"/>
    </location>
</feature>
<organism evidence="2 3">
    <name type="scientific">Entamoeba invadens IP1</name>
    <dbReference type="NCBI Taxonomy" id="370355"/>
    <lineage>
        <taxon>Eukaryota</taxon>
        <taxon>Amoebozoa</taxon>
        <taxon>Evosea</taxon>
        <taxon>Archamoebae</taxon>
        <taxon>Mastigamoebida</taxon>
        <taxon>Entamoebidae</taxon>
        <taxon>Entamoeba</taxon>
    </lineage>
</organism>
<dbReference type="VEuPathDB" id="AmoebaDB:EIN_484780"/>
<name>A0A0A1U4F6_ENTIV</name>
<dbReference type="OrthoDB" id="29611at2759"/>
<dbReference type="OMA" id="AQKERQF"/>
<dbReference type="EMBL" id="KB206670">
    <property type="protein sequence ID" value="ELP89136.1"/>
    <property type="molecule type" value="Genomic_DNA"/>
</dbReference>